<dbReference type="EMBL" id="MT424636">
    <property type="protein sequence ID" value="QJQ82571.1"/>
    <property type="molecule type" value="Genomic_DNA"/>
</dbReference>
<organism evidence="1 2">
    <name type="scientific">Synechococcus phage S-SBP1</name>
    <dbReference type="NCBI Taxonomy" id="2735125"/>
    <lineage>
        <taxon>Viruses</taxon>
        <taxon>Duplodnaviria</taxon>
        <taxon>Heunggongvirae</taxon>
        <taxon>Uroviricota</taxon>
        <taxon>Caudoviricetes</taxon>
        <taxon>Autographivirales</taxon>
        <taxon>Sechaudvirinae</taxon>
        <taxon>Spiovirus</taxon>
        <taxon>Spiovirus sbp1</taxon>
    </lineage>
</organism>
<protein>
    <submittedName>
        <fullName evidence="1">Uncharacterized protein</fullName>
    </submittedName>
</protein>
<accession>A0A6M4EKN4</accession>
<evidence type="ECO:0000313" key="1">
    <source>
        <dbReference type="EMBL" id="QJQ82571.1"/>
    </source>
</evidence>
<name>A0A6M4EKN4_9CAUD</name>
<sequence length="62" mass="6978">MIHTDKYYAQPTVFKLTTCLKDKHITLDTHGNVSKMQSITGKIGNTFMRAVSYVSNDAPVYP</sequence>
<reference evidence="1 2" key="1">
    <citation type="submission" date="2020-05" db="EMBL/GenBank/DDBJ databases">
        <title>Programmed transcriptomes of a marine cyanopodovirus and its Synechococcus host during infection.</title>
        <authorList>
            <person name="Huang S."/>
        </authorList>
    </citation>
    <scope>NUCLEOTIDE SEQUENCE [LARGE SCALE GENOMIC DNA]</scope>
</reference>
<gene>
    <name evidence="1" type="ORF">SSBP1_gp05</name>
</gene>
<proteinExistence type="predicted"/>
<evidence type="ECO:0000313" key="2">
    <source>
        <dbReference type="Proteomes" id="UP000502509"/>
    </source>
</evidence>
<keyword evidence="2" id="KW-1185">Reference proteome</keyword>
<dbReference type="Proteomes" id="UP000502509">
    <property type="component" value="Segment"/>
</dbReference>